<keyword evidence="2" id="KW-1185">Reference proteome</keyword>
<gene>
    <name evidence="1" type="ORF">BJ981_002342</name>
</gene>
<evidence type="ECO:0000313" key="2">
    <source>
        <dbReference type="Proteomes" id="UP000588112"/>
    </source>
</evidence>
<dbReference type="RefSeq" id="WP_184610725.1">
    <property type="nucleotide sequence ID" value="NZ_BOOS01000029.1"/>
</dbReference>
<reference evidence="1 2" key="1">
    <citation type="submission" date="2020-08" db="EMBL/GenBank/DDBJ databases">
        <title>Sequencing the genomes of 1000 actinobacteria strains.</title>
        <authorList>
            <person name="Klenk H.-P."/>
        </authorList>
    </citation>
    <scope>NUCLEOTIDE SEQUENCE [LARGE SCALE GENOMIC DNA]</scope>
    <source>
        <strain evidence="1 2">DSM 45790</strain>
    </source>
</reference>
<sequence>MTMTANEFLMGGGIAAAKFDVVGTTVSGQITQSPRVEQQKDLNTGEPKFWNDGKPMQQLLVTVQTTLRDPEVDDDNGERTFYIKAKMLAAVREAVRRAGAKGLEVGGTLAITYTGDGEATKRGFNPPKLYSATYTPPSAAAANDFLNGGQAPAAAVDNRYNVLDQQQAAQQAAPAPAPAPAPADVDAGALQAALASLTPEQRAALKL</sequence>
<comment type="caution">
    <text evidence="1">The sequence shown here is derived from an EMBL/GenBank/DDBJ whole genome shotgun (WGS) entry which is preliminary data.</text>
</comment>
<organism evidence="1 2">
    <name type="scientific">Sphaerisporangium krabiense</name>
    <dbReference type="NCBI Taxonomy" id="763782"/>
    <lineage>
        <taxon>Bacteria</taxon>
        <taxon>Bacillati</taxon>
        <taxon>Actinomycetota</taxon>
        <taxon>Actinomycetes</taxon>
        <taxon>Streptosporangiales</taxon>
        <taxon>Streptosporangiaceae</taxon>
        <taxon>Sphaerisporangium</taxon>
    </lineage>
</organism>
<dbReference type="Proteomes" id="UP000588112">
    <property type="component" value="Unassembled WGS sequence"/>
</dbReference>
<dbReference type="AlphaFoldDB" id="A0A7W8Z383"/>
<proteinExistence type="predicted"/>
<protein>
    <submittedName>
        <fullName evidence="1">Uncharacterized protein</fullName>
    </submittedName>
</protein>
<dbReference type="EMBL" id="JACHBR010000001">
    <property type="protein sequence ID" value="MBB5626643.1"/>
    <property type="molecule type" value="Genomic_DNA"/>
</dbReference>
<evidence type="ECO:0000313" key="1">
    <source>
        <dbReference type="EMBL" id="MBB5626643.1"/>
    </source>
</evidence>
<name>A0A7W8Z383_9ACTN</name>
<accession>A0A7W8Z383</accession>